<feature type="compositionally biased region" description="Pro residues" evidence="1">
    <location>
        <begin position="24"/>
        <end position="42"/>
    </location>
</feature>
<sequence>MCLPFNCGGDRGDHGSPDHSAGIPHPPQPPLLPPRHPLPSPQPYVVTASPVKDAYDDHRTPRMAAGGEAKNRRAEAAPWHVPGVNKNGDGGMGFDTTHAGVGAPAAGVHGSAAPASYPKESADRMRAPPVAQMARRGDTEDNYPAGAAVAAATTPLPAATNNFYGGHGHGYDGDYAYGDRDNRKTQGNSWW</sequence>
<name>A0ABC9DQU0_9POAL</name>
<dbReference type="EMBL" id="OZ075144">
    <property type="protein sequence ID" value="CAL5043018.1"/>
    <property type="molecule type" value="Genomic_DNA"/>
</dbReference>
<organism evidence="2 3">
    <name type="scientific">Urochloa decumbens</name>
    <dbReference type="NCBI Taxonomy" id="240449"/>
    <lineage>
        <taxon>Eukaryota</taxon>
        <taxon>Viridiplantae</taxon>
        <taxon>Streptophyta</taxon>
        <taxon>Embryophyta</taxon>
        <taxon>Tracheophyta</taxon>
        <taxon>Spermatophyta</taxon>
        <taxon>Magnoliopsida</taxon>
        <taxon>Liliopsida</taxon>
        <taxon>Poales</taxon>
        <taxon>Poaceae</taxon>
        <taxon>PACMAD clade</taxon>
        <taxon>Panicoideae</taxon>
        <taxon>Panicodae</taxon>
        <taxon>Paniceae</taxon>
        <taxon>Melinidinae</taxon>
        <taxon>Urochloa</taxon>
    </lineage>
</organism>
<proteinExistence type="predicted"/>
<evidence type="ECO:0000256" key="1">
    <source>
        <dbReference type="SAM" id="MobiDB-lite"/>
    </source>
</evidence>
<feature type="region of interest" description="Disordered" evidence="1">
    <location>
        <begin position="1"/>
        <end position="75"/>
    </location>
</feature>
<dbReference type="AlphaFoldDB" id="A0ABC9DQU0"/>
<protein>
    <submittedName>
        <fullName evidence="2">Uncharacterized protein</fullName>
    </submittedName>
</protein>
<gene>
    <name evidence="2" type="ORF">URODEC1_LOCUS87485</name>
</gene>
<evidence type="ECO:0000313" key="2">
    <source>
        <dbReference type="EMBL" id="CAL5043018.1"/>
    </source>
</evidence>
<dbReference type="Proteomes" id="UP001497457">
    <property type="component" value="Chromosome 34rd"/>
</dbReference>
<evidence type="ECO:0000313" key="3">
    <source>
        <dbReference type="Proteomes" id="UP001497457"/>
    </source>
</evidence>
<reference evidence="2" key="1">
    <citation type="submission" date="2024-10" db="EMBL/GenBank/DDBJ databases">
        <authorList>
            <person name="Ryan C."/>
        </authorList>
    </citation>
    <scope>NUCLEOTIDE SEQUENCE [LARGE SCALE GENOMIC DNA]</scope>
</reference>
<keyword evidence="3" id="KW-1185">Reference proteome</keyword>
<accession>A0ABC9DQU0</accession>